<comment type="caution">
    <text evidence="1">The sequence shown here is derived from an EMBL/GenBank/DDBJ whole genome shotgun (WGS) entry which is preliminary data.</text>
</comment>
<dbReference type="AlphaFoldDB" id="A0AAU9QTQ4"/>
<dbReference type="Proteomes" id="UP001295462">
    <property type="component" value="Unassembled WGS sequence"/>
</dbReference>
<gene>
    <name evidence="1" type="ORF">THF1A12_50276</name>
</gene>
<evidence type="ECO:0000313" key="2">
    <source>
        <dbReference type="Proteomes" id="UP001295462"/>
    </source>
</evidence>
<name>A0AAU9QTQ4_9VIBR</name>
<dbReference type="EMBL" id="CAKMUD010000105">
    <property type="protein sequence ID" value="CAH1601862.1"/>
    <property type="molecule type" value="Genomic_DNA"/>
</dbReference>
<protein>
    <submittedName>
        <fullName evidence="1">Uncharacterized protein</fullName>
    </submittedName>
</protein>
<accession>A0AAU9QTQ4</accession>
<evidence type="ECO:0000313" key="1">
    <source>
        <dbReference type="EMBL" id="CAH1601862.1"/>
    </source>
</evidence>
<organism evidence="1 2">
    <name type="scientific">Vibrio jasicida</name>
    <dbReference type="NCBI Taxonomy" id="766224"/>
    <lineage>
        <taxon>Bacteria</taxon>
        <taxon>Pseudomonadati</taxon>
        <taxon>Pseudomonadota</taxon>
        <taxon>Gammaproteobacteria</taxon>
        <taxon>Vibrionales</taxon>
        <taxon>Vibrionaceae</taxon>
        <taxon>Vibrio</taxon>
    </lineage>
</organism>
<proteinExistence type="predicted"/>
<sequence length="75" mass="8909">MRKIRKKREEKKEKKECRFAGLSRWLRGRVSYPSPFGYISAKVKSGLPCQLYFIIISDLRSEKGIRFDCNGLYKF</sequence>
<reference evidence="1" key="1">
    <citation type="submission" date="2022-01" db="EMBL/GenBank/DDBJ databases">
        <authorList>
            <person name="Lagorce A."/>
        </authorList>
    </citation>
    <scope>NUCLEOTIDE SEQUENCE</scope>
    <source>
        <strain evidence="1">Th15_F1_A12</strain>
    </source>
</reference>